<keyword evidence="1" id="KW-0004">4Fe-4S</keyword>
<sequence>MTRPGVLQDTHNRIIRDLRISITDRCNFHCVYCLPETEEAANFYRPNTLGPSKTRPANSNPIYPWKPRSQILTFEEITRVTRVAASLGINKVRITGGEPLLRKGVENLVSQIAAIDSIRDLSLTTNGTGFPALAKRLKEAGLGRVTISLDSLDRDNFKKITGRDGLPEVLESIRSAKSLGLAPVKLNAVIIRGLNDHEIVRLAQFAAEESVVMRFIEFMPLGTRQAWQRDHVVSGSEIIEQIRSHIPLIPLPAGNPSETSTRWSFGQGTGEIGIIAPVSQPFCGNCNRIRLTADGKIRTCLFSLGEHDLKPALRSEADDIELAAELQRIVLKKEPGHRIGEPDFVQPTRTMSRIGG</sequence>
<dbReference type="NCBIfam" id="NF001199">
    <property type="entry name" value="PRK00164.2-1"/>
    <property type="match status" value="1"/>
</dbReference>
<dbReference type="SMART" id="SM00729">
    <property type="entry name" value="Elp3"/>
    <property type="match status" value="1"/>
</dbReference>
<evidence type="ECO:0000256" key="7">
    <source>
        <dbReference type="ARBA" id="ARBA00023134"/>
    </source>
</evidence>
<evidence type="ECO:0000259" key="10">
    <source>
        <dbReference type="PROSITE" id="PS51918"/>
    </source>
</evidence>
<dbReference type="GO" id="GO:0006777">
    <property type="term" value="P:Mo-molybdopterin cofactor biosynthetic process"/>
    <property type="evidence" value="ECO:0007669"/>
    <property type="project" value="UniProtKB-KW"/>
</dbReference>
<dbReference type="HAMAP" id="MF_01225_B">
    <property type="entry name" value="MoaA_B"/>
    <property type="match status" value="1"/>
</dbReference>
<feature type="domain" description="Radical SAM core" evidence="10">
    <location>
        <begin position="10"/>
        <end position="250"/>
    </location>
</feature>
<dbReference type="Pfam" id="PF04055">
    <property type="entry name" value="Radical_SAM"/>
    <property type="match status" value="1"/>
</dbReference>
<gene>
    <name evidence="11" type="ORF">METZ01_LOCUS231224</name>
</gene>
<dbReference type="SFLD" id="SFLDG01386">
    <property type="entry name" value="main_SPASM_domain-containing"/>
    <property type="match status" value="1"/>
</dbReference>
<accession>A0A382GTE4</accession>
<organism evidence="11">
    <name type="scientific">marine metagenome</name>
    <dbReference type="NCBI Taxonomy" id="408172"/>
    <lineage>
        <taxon>unclassified sequences</taxon>
        <taxon>metagenomes</taxon>
        <taxon>ecological metagenomes</taxon>
    </lineage>
</organism>
<dbReference type="GO" id="GO:0061798">
    <property type="term" value="F:GTP 3',8'-cyclase activity"/>
    <property type="evidence" value="ECO:0007669"/>
    <property type="project" value="TreeGrafter"/>
</dbReference>
<evidence type="ECO:0000256" key="5">
    <source>
        <dbReference type="ARBA" id="ARBA00023004"/>
    </source>
</evidence>
<dbReference type="InterPro" id="IPR007197">
    <property type="entry name" value="rSAM"/>
</dbReference>
<dbReference type="PANTHER" id="PTHR22960:SF0">
    <property type="entry name" value="MOLYBDENUM COFACTOR BIOSYNTHESIS PROTEIN 1"/>
    <property type="match status" value="1"/>
</dbReference>
<dbReference type="SUPFAM" id="SSF102114">
    <property type="entry name" value="Radical SAM enzymes"/>
    <property type="match status" value="1"/>
</dbReference>
<dbReference type="InterPro" id="IPR058240">
    <property type="entry name" value="rSAM_sf"/>
</dbReference>
<dbReference type="GO" id="GO:0005525">
    <property type="term" value="F:GTP binding"/>
    <property type="evidence" value="ECO:0007669"/>
    <property type="project" value="UniProtKB-KW"/>
</dbReference>
<keyword evidence="4" id="KW-0547">Nucleotide-binding</keyword>
<keyword evidence="2" id="KW-0949">S-adenosyl-L-methionine</keyword>
<keyword evidence="6" id="KW-0411">Iron-sulfur</keyword>
<dbReference type="InterPro" id="IPR010505">
    <property type="entry name" value="MoaA_twitch"/>
</dbReference>
<dbReference type="CDD" id="cd01335">
    <property type="entry name" value="Radical_SAM"/>
    <property type="match status" value="1"/>
</dbReference>
<dbReference type="InterPro" id="IPR013483">
    <property type="entry name" value="MoaA"/>
</dbReference>
<dbReference type="GO" id="GO:0061799">
    <property type="term" value="F:cyclic pyranopterin monophosphate synthase activity"/>
    <property type="evidence" value="ECO:0007669"/>
    <property type="project" value="TreeGrafter"/>
</dbReference>
<dbReference type="SFLD" id="SFLDG01067">
    <property type="entry name" value="SPASM/twitch_domain_containing"/>
    <property type="match status" value="1"/>
</dbReference>
<evidence type="ECO:0000256" key="4">
    <source>
        <dbReference type="ARBA" id="ARBA00022741"/>
    </source>
</evidence>
<evidence type="ECO:0000256" key="9">
    <source>
        <dbReference type="ARBA" id="ARBA00023239"/>
    </source>
</evidence>
<dbReference type="PANTHER" id="PTHR22960">
    <property type="entry name" value="MOLYBDOPTERIN COFACTOR SYNTHESIS PROTEIN A"/>
    <property type="match status" value="1"/>
</dbReference>
<dbReference type="Pfam" id="PF06463">
    <property type="entry name" value="Mob_synth_C"/>
    <property type="match status" value="1"/>
</dbReference>
<dbReference type="SFLD" id="SFLDG01383">
    <property type="entry name" value="cyclic_pyranopterin_phosphate"/>
    <property type="match status" value="1"/>
</dbReference>
<dbReference type="GO" id="GO:0051539">
    <property type="term" value="F:4 iron, 4 sulfur cluster binding"/>
    <property type="evidence" value="ECO:0007669"/>
    <property type="project" value="UniProtKB-KW"/>
</dbReference>
<keyword evidence="3" id="KW-0479">Metal-binding</keyword>
<evidence type="ECO:0000256" key="2">
    <source>
        <dbReference type="ARBA" id="ARBA00022691"/>
    </source>
</evidence>
<dbReference type="Gene3D" id="3.20.20.70">
    <property type="entry name" value="Aldolase class I"/>
    <property type="match status" value="1"/>
</dbReference>
<proteinExistence type="inferred from homology"/>
<dbReference type="InterPro" id="IPR040064">
    <property type="entry name" value="MoaA-like"/>
</dbReference>
<dbReference type="GO" id="GO:0046872">
    <property type="term" value="F:metal ion binding"/>
    <property type="evidence" value="ECO:0007669"/>
    <property type="project" value="UniProtKB-KW"/>
</dbReference>
<evidence type="ECO:0000256" key="8">
    <source>
        <dbReference type="ARBA" id="ARBA00023150"/>
    </source>
</evidence>
<keyword evidence="5" id="KW-0408">Iron</keyword>
<keyword evidence="9" id="KW-0456">Lyase</keyword>
<keyword evidence="7" id="KW-0342">GTP-binding</keyword>
<dbReference type="PROSITE" id="PS51918">
    <property type="entry name" value="RADICAL_SAM"/>
    <property type="match status" value="1"/>
</dbReference>
<evidence type="ECO:0000256" key="3">
    <source>
        <dbReference type="ARBA" id="ARBA00022723"/>
    </source>
</evidence>
<name>A0A382GTE4_9ZZZZ</name>
<dbReference type="EMBL" id="UINC01057341">
    <property type="protein sequence ID" value="SVB78370.1"/>
    <property type="molecule type" value="Genomic_DNA"/>
</dbReference>
<dbReference type="InterPro" id="IPR013785">
    <property type="entry name" value="Aldolase_TIM"/>
</dbReference>
<evidence type="ECO:0000313" key="11">
    <source>
        <dbReference type="EMBL" id="SVB78370.1"/>
    </source>
</evidence>
<dbReference type="CDD" id="cd21117">
    <property type="entry name" value="Twitch_MoaA"/>
    <property type="match status" value="1"/>
</dbReference>
<dbReference type="InterPro" id="IPR050105">
    <property type="entry name" value="MoCo_biosynth_MoaA/MoaC"/>
</dbReference>
<evidence type="ECO:0000256" key="6">
    <source>
        <dbReference type="ARBA" id="ARBA00023014"/>
    </source>
</evidence>
<dbReference type="NCBIfam" id="TIGR02666">
    <property type="entry name" value="moaA"/>
    <property type="match status" value="1"/>
</dbReference>
<reference evidence="11" key="1">
    <citation type="submission" date="2018-05" db="EMBL/GenBank/DDBJ databases">
        <authorList>
            <person name="Lanie J.A."/>
            <person name="Ng W.-L."/>
            <person name="Kazmierczak K.M."/>
            <person name="Andrzejewski T.M."/>
            <person name="Davidsen T.M."/>
            <person name="Wayne K.J."/>
            <person name="Tettelin H."/>
            <person name="Glass J.I."/>
            <person name="Rusch D."/>
            <person name="Podicherti R."/>
            <person name="Tsui H.-C.T."/>
            <person name="Winkler M.E."/>
        </authorList>
    </citation>
    <scope>NUCLEOTIDE SEQUENCE</scope>
</reference>
<dbReference type="SFLD" id="SFLDS00029">
    <property type="entry name" value="Radical_SAM"/>
    <property type="match status" value="1"/>
</dbReference>
<dbReference type="AlphaFoldDB" id="A0A382GTE4"/>
<evidence type="ECO:0000256" key="1">
    <source>
        <dbReference type="ARBA" id="ARBA00022485"/>
    </source>
</evidence>
<keyword evidence="8" id="KW-0501">Molybdenum cofactor biosynthesis</keyword>
<dbReference type="InterPro" id="IPR006638">
    <property type="entry name" value="Elp3/MiaA/NifB-like_rSAM"/>
</dbReference>
<protein>
    <recommendedName>
        <fullName evidence="10">Radical SAM core domain-containing protein</fullName>
    </recommendedName>
</protein>